<dbReference type="PANTHER" id="PTHR33498">
    <property type="entry name" value="TRANSPOSASE FOR INSERTION SEQUENCE ELEMENT IS1557"/>
    <property type="match status" value="1"/>
</dbReference>
<reference evidence="1 2" key="1">
    <citation type="submission" date="2019-12" db="EMBL/GenBank/DDBJ databases">
        <title>The whole genome sequencing of a strain isolated from a Mars analog, Dalangtan Playa.</title>
        <authorList>
            <person name="Huang T."/>
        </authorList>
    </citation>
    <scope>NUCLEOTIDE SEQUENCE [LARGE SCALE GENOMIC DNA]</scope>
    <source>
        <strain evidence="1 2">DP4-553-S</strain>
    </source>
</reference>
<dbReference type="PANTHER" id="PTHR33498:SF1">
    <property type="entry name" value="TRANSPOSASE FOR INSERTION SEQUENCE ELEMENT IS1557"/>
    <property type="match status" value="1"/>
</dbReference>
<dbReference type="InterPro" id="IPR047951">
    <property type="entry name" value="Transpos_ISL3"/>
</dbReference>
<keyword evidence="2" id="KW-1185">Reference proteome</keyword>
<gene>
    <name evidence="1" type="ORF">ERJ70_18715</name>
</gene>
<evidence type="ECO:0000313" key="2">
    <source>
        <dbReference type="Proteomes" id="UP000665043"/>
    </source>
</evidence>
<accession>A0ABX7VW01</accession>
<evidence type="ECO:0008006" key="3">
    <source>
        <dbReference type="Google" id="ProtNLM"/>
    </source>
</evidence>
<evidence type="ECO:0000313" key="1">
    <source>
        <dbReference type="EMBL" id="QTN01138.1"/>
    </source>
</evidence>
<name>A0ABX7VW01_9BACI</name>
<organism evidence="1 2">
    <name type="scientific">Sediminibacillus dalangtanensis</name>
    <dbReference type="NCBI Taxonomy" id="2729421"/>
    <lineage>
        <taxon>Bacteria</taxon>
        <taxon>Bacillati</taxon>
        <taxon>Bacillota</taxon>
        <taxon>Bacilli</taxon>
        <taxon>Bacillales</taxon>
        <taxon>Bacillaceae</taxon>
        <taxon>Sediminibacillus</taxon>
    </lineage>
</organism>
<sequence>MISLFEGHDYGTLLCNLDTHEPVDILENREEETVRQWFRERPRQVIHRANPSIIQISDRFHLVHNLGSLLERILMKELPAKIKKYNPKRIQEKSDSPSVSSTMGYAERKREENAWKKWEVALEVKKKRRAGIPYQRIGRKLNLHRTTVKKYEEMKGPPDTRRTSRSTAIQRFLLELEDQVKKGYKTADIEAALRAEGYEGSYSAVRNHVEAIRRKAKNKARKETIISRKQAWVLFWRPLEALSEKEREALNHILSLYPKTKG</sequence>
<dbReference type="RefSeq" id="WP_209366259.1">
    <property type="nucleotide sequence ID" value="NZ_CP046956.1"/>
</dbReference>
<dbReference type="EMBL" id="CP046956">
    <property type="protein sequence ID" value="QTN01138.1"/>
    <property type="molecule type" value="Genomic_DNA"/>
</dbReference>
<proteinExistence type="predicted"/>
<dbReference type="Proteomes" id="UP000665043">
    <property type="component" value="Chromosome"/>
</dbReference>
<protein>
    <recommendedName>
        <fullName evidence="3">Transposase</fullName>
    </recommendedName>
</protein>